<dbReference type="NCBIfam" id="NF033885">
    <property type="entry name" value="conj_TraP_IncI1"/>
    <property type="match status" value="1"/>
</dbReference>
<dbReference type="EMBL" id="JBANEI010000034">
    <property type="protein sequence ID" value="MEI2684575.1"/>
    <property type="molecule type" value="Genomic_DNA"/>
</dbReference>
<dbReference type="InterPro" id="IPR049608">
    <property type="entry name" value="TraP-like"/>
</dbReference>
<dbReference type="Proteomes" id="UP001306592">
    <property type="component" value="Unassembled WGS sequence"/>
</dbReference>
<sequence>MRKSRRACAPQNREETPVSEFDEPKPADSAPAAPAAPLPAAHGQGILTRPVFLGYSLPWLAGIFLALGATAFYLFWPASTSTDAGQRAFGQDAGLMAVQTPAAAPAVPQTGGLSVPATVSAAGAGGVPEDVMALVREGREFEAANREAITRLSDTVRAQTKALAALQQQLSGVVQENARLGNLVTVLAARPAADAPRQKAVRKGTRSALAGLRLESLQDGMAWVSWQGRTYAVQPGDSLGGVTVRDINAAERSVATSAGVLR</sequence>
<keyword evidence="2" id="KW-1133">Transmembrane helix</keyword>
<keyword evidence="2" id="KW-0812">Transmembrane</keyword>
<feature type="region of interest" description="Disordered" evidence="1">
    <location>
        <begin position="1"/>
        <end position="37"/>
    </location>
</feature>
<keyword evidence="4" id="KW-1185">Reference proteome</keyword>
<evidence type="ECO:0000256" key="2">
    <source>
        <dbReference type="SAM" id="Phobius"/>
    </source>
</evidence>
<name>A0ABU8DM55_ERWAP</name>
<keyword evidence="2" id="KW-0472">Membrane</keyword>
<gene>
    <name evidence="3" type="primary">traP</name>
    <name evidence="3" type="ORF">V8N49_23460</name>
</gene>
<comment type="caution">
    <text evidence="3">The sequence shown here is derived from an EMBL/GenBank/DDBJ whole genome shotgun (WGS) entry which is preliminary data.</text>
</comment>
<organism evidence="3 4">
    <name type="scientific">Erwinia aphidicola</name>
    <dbReference type="NCBI Taxonomy" id="68334"/>
    <lineage>
        <taxon>Bacteria</taxon>
        <taxon>Pseudomonadati</taxon>
        <taxon>Pseudomonadota</taxon>
        <taxon>Gammaproteobacteria</taxon>
        <taxon>Enterobacterales</taxon>
        <taxon>Erwiniaceae</taxon>
        <taxon>Erwinia</taxon>
    </lineage>
</organism>
<proteinExistence type="predicted"/>
<feature type="compositionally biased region" description="Basic and acidic residues" evidence="1">
    <location>
        <begin position="12"/>
        <end position="26"/>
    </location>
</feature>
<reference evidence="3 4" key="1">
    <citation type="submission" date="2024-02" db="EMBL/GenBank/DDBJ databases">
        <title>First report Erwinia aphidicola in onion in Chile.</title>
        <authorList>
            <person name="Valenzuela M."/>
            <person name="Pena M."/>
            <person name="Dutta B."/>
        </authorList>
    </citation>
    <scope>NUCLEOTIDE SEQUENCE [LARGE SCALE GENOMIC DNA]</scope>
    <source>
        <strain evidence="3 4">QCJ3A</strain>
    </source>
</reference>
<evidence type="ECO:0000313" key="4">
    <source>
        <dbReference type="Proteomes" id="UP001306592"/>
    </source>
</evidence>
<accession>A0ABU8DM55</accession>
<protein>
    <submittedName>
        <fullName evidence="3">Conjugal transfer protein TraP</fullName>
    </submittedName>
</protein>
<feature type="compositionally biased region" description="Low complexity" evidence="1">
    <location>
        <begin position="27"/>
        <end position="37"/>
    </location>
</feature>
<feature type="transmembrane region" description="Helical" evidence="2">
    <location>
        <begin position="52"/>
        <end position="76"/>
    </location>
</feature>
<evidence type="ECO:0000313" key="3">
    <source>
        <dbReference type="EMBL" id="MEI2684575.1"/>
    </source>
</evidence>
<evidence type="ECO:0000256" key="1">
    <source>
        <dbReference type="SAM" id="MobiDB-lite"/>
    </source>
</evidence>
<dbReference type="RefSeq" id="WP_336204349.1">
    <property type="nucleotide sequence ID" value="NZ_JBANEI010000034.1"/>
</dbReference>